<keyword evidence="4 15" id="KW-0812">Transmembrane</keyword>
<gene>
    <name evidence="18" type="ORF">XYLVIOL_LOCUS3172</name>
</gene>
<evidence type="ECO:0000256" key="2">
    <source>
        <dbReference type="ARBA" id="ARBA00022543"/>
    </source>
</evidence>
<keyword evidence="7 15" id="KW-0157">Chromophore</keyword>
<evidence type="ECO:0000256" key="9">
    <source>
        <dbReference type="ARBA" id="ARBA00023136"/>
    </source>
</evidence>
<evidence type="ECO:0000256" key="5">
    <source>
        <dbReference type="ARBA" id="ARBA00022925"/>
    </source>
</evidence>
<keyword evidence="6 15" id="KW-1133">Transmembrane helix</keyword>
<comment type="caution">
    <text evidence="18">The sequence shown here is derived from an EMBL/GenBank/DDBJ whole genome shotgun (WGS) entry which is preliminary data.</text>
</comment>
<evidence type="ECO:0000256" key="8">
    <source>
        <dbReference type="ARBA" id="ARBA00023040"/>
    </source>
</evidence>
<feature type="region of interest" description="Disordered" evidence="16">
    <location>
        <begin position="352"/>
        <end position="371"/>
    </location>
</feature>
<dbReference type="InterPro" id="IPR001391">
    <property type="entry name" value="Opsin_lateye"/>
</dbReference>
<feature type="transmembrane region" description="Helical" evidence="15">
    <location>
        <begin position="213"/>
        <end position="236"/>
    </location>
</feature>
<dbReference type="PROSITE" id="PS00238">
    <property type="entry name" value="OPSIN"/>
    <property type="match status" value="1"/>
</dbReference>
<dbReference type="InterPro" id="IPR017452">
    <property type="entry name" value="GPCR_Rhodpsn_7TM"/>
</dbReference>
<keyword evidence="13 15" id="KW-0807">Transducer</keyword>
<evidence type="ECO:0000259" key="17">
    <source>
        <dbReference type="PROSITE" id="PS50262"/>
    </source>
</evidence>
<evidence type="ECO:0000313" key="19">
    <source>
        <dbReference type="Proteomes" id="UP001642520"/>
    </source>
</evidence>
<name>A0ABP1NE79_XYLVO</name>
<organism evidence="18 19">
    <name type="scientific">Xylocopa violacea</name>
    <name type="common">Violet carpenter bee</name>
    <name type="synonym">Apis violacea</name>
    <dbReference type="NCBI Taxonomy" id="135666"/>
    <lineage>
        <taxon>Eukaryota</taxon>
        <taxon>Metazoa</taxon>
        <taxon>Ecdysozoa</taxon>
        <taxon>Arthropoda</taxon>
        <taxon>Hexapoda</taxon>
        <taxon>Insecta</taxon>
        <taxon>Pterygota</taxon>
        <taxon>Neoptera</taxon>
        <taxon>Endopterygota</taxon>
        <taxon>Hymenoptera</taxon>
        <taxon>Apocrita</taxon>
        <taxon>Aculeata</taxon>
        <taxon>Apoidea</taxon>
        <taxon>Anthophila</taxon>
        <taxon>Apidae</taxon>
        <taxon>Xylocopa</taxon>
        <taxon>Xylocopa</taxon>
    </lineage>
</organism>
<comment type="subcellular location">
    <subcellularLocation>
        <location evidence="1 15">Membrane</location>
        <topology evidence="1 15">Multi-pass membrane protein</topology>
    </subcellularLocation>
</comment>
<dbReference type="PROSITE" id="PS50262">
    <property type="entry name" value="G_PROTEIN_RECEP_F1_2"/>
    <property type="match status" value="1"/>
</dbReference>
<feature type="compositionally biased region" description="Low complexity" evidence="16">
    <location>
        <begin position="352"/>
        <end position="364"/>
    </location>
</feature>
<dbReference type="Proteomes" id="UP001642520">
    <property type="component" value="Unassembled WGS sequence"/>
</dbReference>
<feature type="transmembrane region" description="Helical" evidence="15">
    <location>
        <begin position="86"/>
        <end position="111"/>
    </location>
</feature>
<comment type="similarity">
    <text evidence="15">Belongs to the G-protein coupled receptor 1 family. Opsin subfamily.</text>
</comment>
<keyword evidence="3 15" id="KW-0716">Sensory transduction</keyword>
<evidence type="ECO:0000256" key="13">
    <source>
        <dbReference type="ARBA" id="ARBA00023224"/>
    </source>
</evidence>
<evidence type="ECO:0000256" key="4">
    <source>
        <dbReference type="ARBA" id="ARBA00022692"/>
    </source>
</evidence>
<dbReference type="PRINTS" id="PR00238">
    <property type="entry name" value="OPSIN"/>
</dbReference>
<feature type="domain" description="G-protein coupled receptors family 1 profile" evidence="17">
    <location>
        <begin position="65"/>
        <end position="327"/>
    </location>
</feature>
<feature type="transmembrane region" description="Helical" evidence="15">
    <location>
        <begin position="50"/>
        <end position="74"/>
    </location>
</feature>
<evidence type="ECO:0000256" key="1">
    <source>
        <dbReference type="ARBA" id="ARBA00004141"/>
    </source>
</evidence>
<keyword evidence="14" id="KW-0844">Vision</keyword>
<dbReference type="InterPro" id="IPR027430">
    <property type="entry name" value="Retinal_BS"/>
</dbReference>
<keyword evidence="12" id="KW-0325">Glycoprotein</keyword>
<dbReference type="PROSITE" id="PS00237">
    <property type="entry name" value="G_PROTEIN_RECEP_F1_1"/>
    <property type="match status" value="1"/>
</dbReference>
<dbReference type="SUPFAM" id="SSF81321">
    <property type="entry name" value="Family A G protein-coupled receptor-like"/>
    <property type="match status" value="1"/>
</dbReference>
<dbReference type="PRINTS" id="PR00237">
    <property type="entry name" value="GPCRRHODOPSN"/>
</dbReference>
<evidence type="ECO:0000256" key="14">
    <source>
        <dbReference type="ARBA" id="ARBA00023305"/>
    </source>
</evidence>
<feature type="transmembrane region" description="Helical" evidence="15">
    <location>
        <begin position="280"/>
        <end position="302"/>
    </location>
</feature>
<evidence type="ECO:0000256" key="16">
    <source>
        <dbReference type="SAM" id="MobiDB-lite"/>
    </source>
</evidence>
<dbReference type="InterPro" id="IPR001760">
    <property type="entry name" value="Opsin"/>
</dbReference>
<dbReference type="InterPro" id="IPR050125">
    <property type="entry name" value="GPCR_opsins"/>
</dbReference>
<keyword evidence="9 15" id="KW-0472">Membrane</keyword>
<keyword evidence="2 15" id="KW-0600">Photoreceptor protein</keyword>
<keyword evidence="10" id="KW-1015">Disulfide bond</keyword>
<dbReference type="EMBL" id="CAXAJV020001288">
    <property type="protein sequence ID" value="CAL7938249.1"/>
    <property type="molecule type" value="Genomic_DNA"/>
</dbReference>
<dbReference type="PRINTS" id="PR00578">
    <property type="entry name" value="OPSINLTRLEYE"/>
</dbReference>
<feature type="transmembrane region" description="Helical" evidence="15">
    <location>
        <begin position="123"/>
        <end position="144"/>
    </location>
</feature>
<evidence type="ECO:0000313" key="18">
    <source>
        <dbReference type="EMBL" id="CAL7938249.1"/>
    </source>
</evidence>
<evidence type="ECO:0000256" key="3">
    <source>
        <dbReference type="ARBA" id="ARBA00022606"/>
    </source>
</evidence>
<evidence type="ECO:0000256" key="10">
    <source>
        <dbReference type="ARBA" id="ARBA00023157"/>
    </source>
</evidence>
<proteinExistence type="inferred from homology"/>
<keyword evidence="11 15" id="KW-0675">Receptor</keyword>
<evidence type="ECO:0000256" key="15">
    <source>
        <dbReference type="RuleBase" id="RU004951"/>
    </source>
</evidence>
<feature type="transmembrane region" description="Helical" evidence="15">
    <location>
        <begin position="308"/>
        <end position="329"/>
    </location>
</feature>
<dbReference type="PANTHER" id="PTHR24240">
    <property type="entry name" value="OPSIN"/>
    <property type="match status" value="1"/>
</dbReference>
<dbReference type="Pfam" id="PF00001">
    <property type="entry name" value="7tm_1"/>
    <property type="match status" value="1"/>
</dbReference>
<keyword evidence="5 15" id="KW-0681">Retinal protein</keyword>
<sequence>MLGPVYEAYSYGATKYGNETVADKVPPDMLHLIDAHWYHYPPLNPMWHGVLGFVIGMLGFISVSGNGMVVYIFLSTKSLRTPSNMFVINLAISDFCMMFCMSPPMIINCYYETWVLGPLFCEIYAMLGSLFGCGSIWTMTMIAFDRYNVIVKGLSGKPLSINGALLRIVAIWVFSLGWTIAPMFGWNRYVPEGNMTACGTDYLSRDIVSVSYLVMYSIWVYFVPLFLIIWSYWYIIQAVAAHEKAMREQAKKMNVASLRSSDNQNTSAECKLAKVALMTISLWFMAWTPYLVINFSGIFNLVKINPLFTIWGSLFAKANAVYNPIVYGISHPKYRQALFAKFPSLACAADPAPGDATSTTTTVTDGEKPNA</sequence>
<evidence type="ECO:0000256" key="6">
    <source>
        <dbReference type="ARBA" id="ARBA00022989"/>
    </source>
</evidence>
<keyword evidence="19" id="KW-1185">Reference proteome</keyword>
<keyword evidence="8 15" id="KW-0297">G-protein coupled receptor</keyword>
<reference evidence="18 19" key="1">
    <citation type="submission" date="2024-08" db="EMBL/GenBank/DDBJ databases">
        <authorList>
            <person name="Will J Nash"/>
            <person name="Angela Man"/>
            <person name="Seanna McTaggart"/>
            <person name="Kendall Baker"/>
            <person name="Tom Barker"/>
            <person name="Leah Catchpole"/>
            <person name="Alex Durrant"/>
            <person name="Karim Gharbi"/>
            <person name="Naomi Irish"/>
            <person name="Gemy Kaithakottil"/>
            <person name="Debby Ku"/>
            <person name="Aaliyah Providence"/>
            <person name="Felix Shaw"/>
            <person name="David Swarbreck"/>
            <person name="Chris Watkins"/>
            <person name="Ann M. McCartney"/>
            <person name="Giulio Formenti"/>
            <person name="Alice Mouton"/>
            <person name="Noel Vella"/>
            <person name="Bjorn M von Reumont"/>
            <person name="Adriana Vella"/>
            <person name="Wilfried Haerty"/>
        </authorList>
    </citation>
    <scope>NUCLEOTIDE SEQUENCE [LARGE SCALE GENOMIC DNA]</scope>
</reference>
<dbReference type="Gene3D" id="1.20.1070.10">
    <property type="entry name" value="Rhodopsin 7-helix transmembrane proteins"/>
    <property type="match status" value="1"/>
</dbReference>
<evidence type="ECO:0000256" key="12">
    <source>
        <dbReference type="ARBA" id="ARBA00023180"/>
    </source>
</evidence>
<protein>
    <recommendedName>
        <fullName evidence="17">G-protein coupled receptors family 1 profile domain-containing protein</fullName>
    </recommendedName>
</protein>
<accession>A0ABP1NE79</accession>
<feature type="transmembrane region" description="Helical" evidence="15">
    <location>
        <begin position="164"/>
        <end position="186"/>
    </location>
</feature>
<dbReference type="InterPro" id="IPR000276">
    <property type="entry name" value="GPCR_Rhodpsn"/>
</dbReference>
<dbReference type="CDD" id="cd15079">
    <property type="entry name" value="7tmA_photoreceptors_insect"/>
    <property type="match status" value="1"/>
</dbReference>
<evidence type="ECO:0000256" key="11">
    <source>
        <dbReference type="ARBA" id="ARBA00023170"/>
    </source>
</evidence>
<evidence type="ECO:0000256" key="7">
    <source>
        <dbReference type="ARBA" id="ARBA00022991"/>
    </source>
</evidence>